<feature type="transmembrane region" description="Helical" evidence="1">
    <location>
        <begin position="45"/>
        <end position="63"/>
    </location>
</feature>
<dbReference type="RefSeq" id="WP_277848664.1">
    <property type="nucleotide sequence ID" value="NZ_CP120956.1"/>
</dbReference>
<accession>A0AAX3SGI6</accession>
<dbReference type="AlphaFoldDB" id="A0AAX3SGI6"/>
<sequence length="209" mass="22414">MKRVSTAIMLVGIVMLILALGSDVAVDGMGGRRITNNGLMHDRLVNIILSVTLILGGLLLKLFGERLSGAYLQAIDQLPASEYFARWATAMLSSACVWVLVLMYLWPTTLVAAALLGVMAWCSFLPRATYTVLKRVWSGTLVLALGMATWHAIALSVPWINVMTLMLISKGVPLIGTGRLLPLFAVMAGVPLLVSIGGFVFTLLKGKAS</sequence>
<keyword evidence="1" id="KW-0472">Membrane</keyword>
<proteinExistence type="predicted"/>
<feature type="transmembrane region" description="Helical" evidence="1">
    <location>
        <begin position="84"/>
        <end position="106"/>
    </location>
</feature>
<keyword evidence="1" id="KW-1133">Transmembrane helix</keyword>
<reference evidence="2" key="1">
    <citation type="submission" date="2023-03" db="EMBL/GenBank/DDBJ databases">
        <title>Synergistic degradation of erythromycin by symbiotic bacteria Ery-6A and Ery-6B and application in simulated water remediation.</title>
        <authorList>
            <person name="Xu S."/>
        </authorList>
    </citation>
    <scope>NUCLEOTIDE SEQUENCE</scope>
    <source>
        <strain evidence="2">Ery-6A</strain>
    </source>
</reference>
<dbReference type="EMBL" id="CP120956">
    <property type="protein sequence ID" value="WFF79192.1"/>
    <property type="molecule type" value="Genomic_DNA"/>
</dbReference>
<feature type="transmembrane region" description="Helical" evidence="1">
    <location>
        <begin position="180"/>
        <end position="204"/>
    </location>
</feature>
<evidence type="ECO:0000313" key="2">
    <source>
        <dbReference type="EMBL" id="WFF79192.1"/>
    </source>
</evidence>
<protein>
    <submittedName>
        <fullName evidence="2">Uncharacterized protein</fullName>
    </submittedName>
</protein>
<name>A0AAX3SGI6_9BURK</name>
<evidence type="ECO:0000256" key="1">
    <source>
        <dbReference type="SAM" id="Phobius"/>
    </source>
</evidence>
<feature type="transmembrane region" description="Helical" evidence="1">
    <location>
        <begin position="140"/>
        <end position="160"/>
    </location>
</feature>
<keyword evidence="1" id="KW-0812">Transmembrane</keyword>
<dbReference type="Proteomes" id="UP001219066">
    <property type="component" value="Chromosome"/>
</dbReference>
<organism evidence="2 3">
    <name type="scientific">Delftia tsuruhatensis</name>
    <dbReference type="NCBI Taxonomy" id="180282"/>
    <lineage>
        <taxon>Bacteria</taxon>
        <taxon>Pseudomonadati</taxon>
        <taxon>Pseudomonadota</taxon>
        <taxon>Betaproteobacteria</taxon>
        <taxon>Burkholderiales</taxon>
        <taxon>Comamonadaceae</taxon>
        <taxon>Delftia</taxon>
    </lineage>
</organism>
<evidence type="ECO:0000313" key="3">
    <source>
        <dbReference type="Proteomes" id="UP001219066"/>
    </source>
</evidence>
<gene>
    <name evidence="2" type="ORF">PYR84_19885</name>
</gene>
<feature type="transmembrane region" description="Helical" evidence="1">
    <location>
        <begin position="112"/>
        <end position="133"/>
    </location>
</feature>